<evidence type="ECO:0000256" key="1">
    <source>
        <dbReference type="SAM" id="MobiDB-lite"/>
    </source>
</evidence>
<protein>
    <submittedName>
        <fullName evidence="2">Uncharacterized protein</fullName>
    </submittedName>
</protein>
<keyword evidence="3" id="KW-1185">Reference proteome</keyword>
<dbReference type="EMBL" id="JBANRG010000045">
    <property type="protein sequence ID" value="KAK7446035.1"/>
    <property type="molecule type" value="Genomic_DNA"/>
</dbReference>
<proteinExistence type="predicted"/>
<comment type="caution">
    <text evidence="2">The sequence shown here is derived from an EMBL/GenBank/DDBJ whole genome shotgun (WGS) entry which is preliminary data.</text>
</comment>
<accession>A0ABR1J2F1</accession>
<reference evidence="2 3" key="1">
    <citation type="submission" date="2024-01" db="EMBL/GenBank/DDBJ databases">
        <title>A draft genome for the cacao thread blight pathogen Marasmiellus scandens.</title>
        <authorList>
            <person name="Baruah I.K."/>
            <person name="Leung J."/>
            <person name="Bukari Y."/>
            <person name="Amoako-Attah I."/>
            <person name="Meinhardt L.W."/>
            <person name="Bailey B.A."/>
            <person name="Cohen S.P."/>
        </authorList>
    </citation>
    <scope>NUCLEOTIDE SEQUENCE [LARGE SCALE GENOMIC DNA]</scope>
    <source>
        <strain evidence="2 3">GH-19</strain>
    </source>
</reference>
<name>A0ABR1J2F1_9AGAR</name>
<sequence>MPDVECTCVMCVDKPPILWIVKKRTFEKHIQRYGKAVAERLKKKKKSEHRNEETRQILRQQNGQISGPSGAGGGIERAEDGERDWHDKDFQMDPEPFIPNPAPQQALELDLSSRYCIQTNQHSRLSISST</sequence>
<evidence type="ECO:0000313" key="2">
    <source>
        <dbReference type="EMBL" id="KAK7446035.1"/>
    </source>
</evidence>
<feature type="region of interest" description="Disordered" evidence="1">
    <location>
        <begin position="41"/>
        <end position="104"/>
    </location>
</feature>
<organism evidence="2 3">
    <name type="scientific">Marasmiellus scandens</name>
    <dbReference type="NCBI Taxonomy" id="2682957"/>
    <lineage>
        <taxon>Eukaryota</taxon>
        <taxon>Fungi</taxon>
        <taxon>Dikarya</taxon>
        <taxon>Basidiomycota</taxon>
        <taxon>Agaricomycotina</taxon>
        <taxon>Agaricomycetes</taxon>
        <taxon>Agaricomycetidae</taxon>
        <taxon>Agaricales</taxon>
        <taxon>Marasmiineae</taxon>
        <taxon>Omphalotaceae</taxon>
        <taxon>Marasmiellus</taxon>
    </lineage>
</organism>
<gene>
    <name evidence="2" type="ORF">VKT23_014658</name>
</gene>
<feature type="compositionally biased region" description="Basic and acidic residues" evidence="1">
    <location>
        <begin position="76"/>
        <end position="91"/>
    </location>
</feature>
<evidence type="ECO:0000313" key="3">
    <source>
        <dbReference type="Proteomes" id="UP001498398"/>
    </source>
</evidence>
<dbReference type="Proteomes" id="UP001498398">
    <property type="component" value="Unassembled WGS sequence"/>
</dbReference>